<organism evidence="10 11">
    <name type="scientific">Caerostris darwini</name>
    <dbReference type="NCBI Taxonomy" id="1538125"/>
    <lineage>
        <taxon>Eukaryota</taxon>
        <taxon>Metazoa</taxon>
        <taxon>Ecdysozoa</taxon>
        <taxon>Arthropoda</taxon>
        <taxon>Chelicerata</taxon>
        <taxon>Arachnida</taxon>
        <taxon>Araneae</taxon>
        <taxon>Araneomorphae</taxon>
        <taxon>Entelegynae</taxon>
        <taxon>Araneoidea</taxon>
        <taxon>Araneidae</taxon>
        <taxon>Caerostris</taxon>
    </lineage>
</organism>
<evidence type="ECO:0000313" key="11">
    <source>
        <dbReference type="Proteomes" id="UP001054837"/>
    </source>
</evidence>
<comment type="similarity">
    <text evidence="3">Belongs to the cytochrome P450 family.</text>
</comment>
<accession>A0AAV4TLD0</accession>
<dbReference type="CDD" id="cd20628">
    <property type="entry name" value="CYP4"/>
    <property type="match status" value="1"/>
</dbReference>
<keyword evidence="7" id="KW-0560">Oxidoreductase</keyword>
<reference evidence="10 11" key="1">
    <citation type="submission" date="2021-06" db="EMBL/GenBank/DDBJ databases">
        <title>Caerostris darwini draft genome.</title>
        <authorList>
            <person name="Kono N."/>
            <person name="Arakawa K."/>
        </authorList>
    </citation>
    <scope>NUCLEOTIDE SEQUENCE [LARGE SCALE GENOMIC DNA]</scope>
</reference>
<dbReference type="InterPro" id="IPR036396">
    <property type="entry name" value="Cyt_P450_sf"/>
</dbReference>
<sequence>MIFEIVVCAFIGIIAVLAILTLWRMKYSRFVSDNKHSVFQVLLDVMDSILFVTSGKKNALHLYIAKYFTEKSKKFKQYPLFTYWLCGLQVITIHKAEAVKEFLKEKKIIEKSDFYDFFTPYLGTGLLTCDSSQWKGRRKMLAAGFHNSMLKGYLTVMNEHAQKLVEFLHEETHKEFTCVERPLSLCSLDIAGESILGVKIGALQNEGEEYVHSLHKLLDVAMSRIWKFWQWPDFIFYCSNTYRQTLPHLGIAHGFSRSIIKERKLWYMNGKTGDDSRKPKCLLDVLLKLHIEDQVLDEEGVRQEVDTFISAGHETVAVAVKWALYLIGLYPEVQERIHQELDSVLGADSKGHLWVADLNELKYLDCVLKECYRLYPPGALFARKTSEEISICDYTIPKRATVVVSPFLVHRDEDIFPDPEKFDPDRFLPENIPHIPDCAYIPFAAGHTFAEMEVKVLVCHILRSFSLHSLDSRDKVLPIVKITLQSSQPVRIKFRRRQQ</sequence>
<protein>
    <submittedName>
        <fullName evidence="10">Cytochrome P450 4c3</fullName>
    </submittedName>
</protein>
<proteinExistence type="inferred from homology"/>
<keyword evidence="7" id="KW-0503">Monooxygenase</keyword>
<keyword evidence="5" id="KW-0256">Endoplasmic reticulum</keyword>
<dbReference type="Proteomes" id="UP001054837">
    <property type="component" value="Unassembled WGS sequence"/>
</dbReference>
<dbReference type="InterPro" id="IPR001128">
    <property type="entry name" value="Cyt_P450"/>
</dbReference>
<name>A0AAV4TLD0_9ARAC</name>
<keyword evidence="4" id="KW-0479">Metal-binding</keyword>
<evidence type="ECO:0000313" key="10">
    <source>
        <dbReference type="EMBL" id="GIY46222.1"/>
    </source>
</evidence>
<evidence type="ECO:0000256" key="5">
    <source>
        <dbReference type="ARBA" id="ARBA00022824"/>
    </source>
</evidence>
<evidence type="ECO:0000256" key="1">
    <source>
        <dbReference type="ARBA" id="ARBA00001971"/>
    </source>
</evidence>
<evidence type="ECO:0000256" key="9">
    <source>
        <dbReference type="SAM" id="Phobius"/>
    </source>
</evidence>
<dbReference type="GO" id="GO:0016705">
    <property type="term" value="F:oxidoreductase activity, acting on paired donors, with incorporation or reduction of molecular oxygen"/>
    <property type="evidence" value="ECO:0007669"/>
    <property type="project" value="InterPro"/>
</dbReference>
<dbReference type="InterPro" id="IPR002401">
    <property type="entry name" value="Cyt_P450_E_grp-I"/>
</dbReference>
<evidence type="ECO:0000256" key="8">
    <source>
        <dbReference type="ARBA" id="ARBA00023136"/>
    </source>
</evidence>
<evidence type="ECO:0000256" key="3">
    <source>
        <dbReference type="ARBA" id="ARBA00010617"/>
    </source>
</evidence>
<evidence type="ECO:0000256" key="2">
    <source>
        <dbReference type="ARBA" id="ARBA00004586"/>
    </source>
</evidence>
<dbReference type="PANTHER" id="PTHR24291">
    <property type="entry name" value="CYTOCHROME P450 FAMILY 4"/>
    <property type="match status" value="1"/>
</dbReference>
<dbReference type="PANTHER" id="PTHR24291:SF189">
    <property type="entry name" value="CYTOCHROME P450 4C3-RELATED"/>
    <property type="match status" value="1"/>
</dbReference>
<dbReference type="GO" id="GO:0004497">
    <property type="term" value="F:monooxygenase activity"/>
    <property type="evidence" value="ECO:0007669"/>
    <property type="project" value="UniProtKB-KW"/>
</dbReference>
<gene>
    <name evidence="10" type="primary">Cyp4c3</name>
    <name evidence="10" type="ORF">CDAR_234481</name>
</gene>
<keyword evidence="4" id="KW-0349">Heme</keyword>
<keyword evidence="11" id="KW-1185">Reference proteome</keyword>
<dbReference type="AlphaFoldDB" id="A0AAV4TLD0"/>
<dbReference type="GO" id="GO:0005789">
    <property type="term" value="C:endoplasmic reticulum membrane"/>
    <property type="evidence" value="ECO:0007669"/>
    <property type="project" value="UniProtKB-SubCell"/>
</dbReference>
<dbReference type="SUPFAM" id="SSF48264">
    <property type="entry name" value="Cytochrome P450"/>
    <property type="match status" value="1"/>
</dbReference>
<keyword evidence="8 9" id="KW-0472">Membrane</keyword>
<keyword evidence="9" id="KW-0812">Transmembrane</keyword>
<comment type="subcellular location">
    <subcellularLocation>
        <location evidence="2">Endoplasmic reticulum membrane</location>
    </subcellularLocation>
</comment>
<dbReference type="GO" id="GO:0005506">
    <property type="term" value="F:iron ion binding"/>
    <property type="evidence" value="ECO:0007669"/>
    <property type="project" value="InterPro"/>
</dbReference>
<comment type="caution">
    <text evidence="10">The sequence shown here is derived from an EMBL/GenBank/DDBJ whole genome shotgun (WGS) entry which is preliminary data.</text>
</comment>
<dbReference type="GO" id="GO:0020037">
    <property type="term" value="F:heme binding"/>
    <property type="evidence" value="ECO:0007669"/>
    <property type="project" value="InterPro"/>
</dbReference>
<dbReference type="Gene3D" id="1.10.630.10">
    <property type="entry name" value="Cytochrome P450"/>
    <property type="match status" value="1"/>
</dbReference>
<dbReference type="PRINTS" id="PR00385">
    <property type="entry name" value="P450"/>
</dbReference>
<keyword evidence="9" id="KW-1133">Transmembrane helix</keyword>
<evidence type="ECO:0000256" key="7">
    <source>
        <dbReference type="ARBA" id="ARBA00023033"/>
    </source>
</evidence>
<evidence type="ECO:0000256" key="6">
    <source>
        <dbReference type="ARBA" id="ARBA00023004"/>
    </source>
</evidence>
<dbReference type="PRINTS" id="PR00463">
    <property type="entry name" value="EP450I"/>
</dbReference>
<dbReference type="InterPro" id="IPR050196">
    <property type="entry name" value="Cytochrome_P450_Monoox"/>
</dbReference>
<feature type="transmembrane region" description="Helical" evidence="9">
    <location>
        <begin position="5"/>
        <end position="25"/>
    </location>
</feature>
<dbReference type="EMBL" id="BPLQ01009733">
    <property type="protein sequence ID" value="GIY46222.1"/>
    <property type="molecule type" value="Genomic_DNA"/>
</dbReference>
<keyword evidence="6" id="KW-0408">Iron</keyword>
<dbReference type="Pfam" id="PF00067">
    <property type="entry name" value="p450"/>
    <property type="match status" value="1"/>
</dbReference>
<comment type="cofactor">
    <cofactor evidence="1">
        <name>heme</name>
        <dbReference type="ChEBI" id="CHEBI:30413"/>
    </cofactor>
</comment>
<evidence type="ECO:0000256" key="4">
    <source>
        <dbReference type="ARBA" id="ARBA00022617"/>
    </source>
</evidence>